<dbReference type="SUPFAM" id="SSF56672">
    <property type="entry name" value="DNA/RNA polymerases"/>
    <property type="match status" value="1"/>
</dbReference>
<dbReference type="Pfam" id="PF12259">
    <property type="entry name" value="Baculo_F"/>
    <property type="match status" value="1"/>
</dbReference>
<dbReference type="GO" id="GO:0071897">
    <property type="term" value="P:DNA biosynthetic process"/>
    <property type="evidence" value="ECO:0007669"/>
    <property type="project" value="UniProtKB-ARBA"/>
</dbReference>
<protein>
    <recommendedName>
        <fullName evidence="3">DUF5641 domain-containing protein</fullName>
    </recommendedName>
</protein>
<feature type="transmembrane region" description="Helical" evidence="2">
    <location>
        <begin position="1625"/>
        <end position="1647"/>
    </location>
</feature>
<feature type="region of interest" description="Disordered" evidence="1">
    <location>
        <begin position="101"/>
        <end position="125"/>
    </location>
</feature>
<sequence>MEGLHTNQDELYTAIQKLAINIKKDSADRKTSDYFKRRLDTLNQYWSDYQYNHDRLLSEESRTHPYFIGRTYEKAKELYISTKALINQQHQGLLMKIKEAQQEGSTQEEQEVMSRQSPPVEVCSRGSSSKLDELLKKQASNFRALQRTVAGINLDIMSEKWELKDALRILQARWSIIDSLHWELDSELEAFNNKSSCNTITENQAPSVLATQNQESQENHVSQQGNNVIETLLATAMIKVQASDGSYHKMRALIDQGSQASLITARATQQLALSRKYCKAVICGIGEKESNSKGVTNITCCSHFNDFTFKTDVVIMDTLISQLPRCTFNKPTWAHLAGIQLADPEYNVSRPIDILLGADVYSHIILEGIIRADLSLPVAQQTQLGWILCGNFNPFHCNVVLNQVDELQRFWENEDISESSNLSAEDLQCIEFYKNTTTRHENGMYEVRLPFQENFETRLGMSKNKAMAQFQQLERKFHNNEELAKQYKLFIQEYKTLGHMIPASDNMQPDYYLPHHCVLRNDSTTTALRVVFNASSKTTTGTSLNDVMLKGPNLQQDLQSLLLRWRQYRVAFTADIEKMYRFIWINKQDQKFQKIIWRDTIDMRHQVYQLCTVTYGTKAAPFLAMMTLKQLAEDERHNYDSVAIKALEQSFYMDDVLHGSHSVELAAKLKQDLITLLKSGGFNLRKWSSNLERWLGTAENNTIELHGFCDSSNKAYACVVYSKTENNEVTKISLVAGKARLAPVNKSISVPRLELCGALLLAKLLSKIQQCLISHNIKIYTWTDSKVVLAWLQGEPGRWKPFVANRVRQISNMLPTARWRYVKSGENPADCASRGLGIDQLKNHSLWWEGPSWLQSYDPDHETEQAVFTTDEEARINKKNLFNHISQQESDNILGEILVKYSSLSKLTRVLAWILRFIKQARNKKSRVQTYLTLHELKNAKHKIILYVQQREFAQEINSLKENKSLSAKNKLLQLNPFLDNEALLRLSSRSKWRHSQPDIQLNDIVTINDANLPPGKWAVGRVVQLHPGSDGHVRVVTLKTKNGLIYSPVYSPVNDRIQQELRSAEMKNSKPYQNKRVNYSFSSLVMLLLSFMSILTTAYGSYNVTQLKDNQGFYLDKIANMQLIRDDWKIVTYYDMKPFWQGTEACSKYLSYLEQLCNKFKETSHCDVIQVQLKQEFSELEYYNHLLLSQHSSTRRARDLRRRKRGLINGVGYLANDLFGVLDERFAEQYKQDIQSIHDNEDHLLSLLKQQTTVIEAEYNILKRNGQAINKQHKMLNTLSIKLDKIENVLLNESERNRIMNDFSTGAIATSNVLRQLKTIQTSLLDTVTDVYHGRLNIHLLSPEQLKDTLNTISSHLSKDLTLPINNLQINFKNIYHLLTVKARMTEEFLIFELKLPLVSRDTFSIMKIIPIPQPVGNSSMVTLTPIAEHVAINLKKDSYLPMSLNDVQTCLRDDVDNYLCHIEKPIYHLKNNEKLCKVEPDSSKCKISITTCSNQWTALSKINNYAFFCCNQCEIRVLCDDNVSPGQLIKAGILGVEHDCLIKTESFTVYSRNEGFSTLDIKPSLKLPEIEPINHIINAGISTPLIENNTLLSSNEELDEIKKQLRILKASEKLPNQISYHDIHHYTAFYVMIGVVMVIGAGFMIRRLRHRRSASLEVARVAMASLQATQHVTSARAESGASPSST</sequence>
<dbReference type="InterPro" id="IPR040676">
    <property type="entry name" value="DUF5641"/>
</dbReference>
<evidence type="ECO:0000313" key="4">
    <source>
        <dbReference type="EMBL" id="KAH9636008.1"/>
    </source>
</evidence>
<name>A0A922MG80_SPOEX</name>
<reference evidence="4" key="1">
    <citation type="journal article" date="2021" name="G3 (Bethesda)">
        <title>Genome and transcriptome analysis of the beet armyworm Spodoptera exigua reveals targets for pest control. .</title>
        <authorList>
            <person name="Simon S."/>
            <person name="Breeschoten T."/>
            <person name="Jansen H.J."/>
            <person name="Dirks R.P."/>
            <person name="Schranz M.E."/>
            <person name="Ros V.I.D."/>
        </authorList>
    </citation>
    <scope>NUCLEOTIDE SEQUENCE</scope>
    <source>
        <strain evidence="4">TB_SE_WUR_2020</strain>
    </source>
</reference>
<dbReference type="PANTHER" id="PTHR47331:SF5">
    <property type="entry name" value="RIBONUCLEASE H"/>
    <property type="match status" value="1"/>
</dbReference>
<evidence type="ECO:0000256" key="2">
    <source>
        <dbReference type="SAM" id="Phobius"/>
    </source>
</evidence>
<evidence type="ECO:0000259" key="3">
    <source>
        <dbReference type="Pfam" id="PF18701"/>
    </source>
</evidence>
<organism evidence="4 5">
    <name type="scientific">Spodoptera exigua</name>
    <name type="common">Beet armyworm</name>
    <name type="synonym">Noctua fulgens</name>
    <dbReference type="NCBI Taxonomy" id="7107"/>
    <lineage>
        <taxon>Eukaryota</taxon>
        <taxon>Metazoa</taxon>
        <taxon>Ecdysozoa</taxon>
        <taxon>Arthropoda</taxon>
        <taxon>Hexapoda</taxon>
        <taxon>Insecta</taxon>
        <taxon>Pterygota</taxon>
        <taxon>Neoptera</taxon>
        <taxon>Endopterygota</taxon>
        <taxon>Lepidoptera</taxon>
        <taxon>Glossata</taxon>
        <taxon>Ditrysia</taxon>
        <taxon>Noctuoidea</taxon>
        <taxon>Noctuidae</taxon>
        <taxon>Amphipyrinae</taxon>
        <taxon>Spodoptera</taxon>
    </lineage>
</organism>
<feature type="domain" description="DUF5641" evidence="3">
    <location>
        <begin position="981"/>
        <end position="1050"/>
    </location>
</feature>
<dbReference type="Proteomes" id="UP000814243">
    <property type="component" value="Unassembled WGS sequence"/>
</dbReference>
<proteinExistence type="predicted"/>
<comment type="caution">
    <text evidence="4">The sequence shown here is derived from an EMBL/GenBank/DDBJ whole genome shotgun (WGS) entry which is preliminary data.</text>
</comment>
<evidence type="ECO:0000313" key="5">
    <source>
        <dbReference type="Proteomes" id="UP000814243"/>
    </source>
</evidence>
<dbReference type="InterPro" id="IPR043502">
    <property type="entry name" value="DNA/RNA_pol_sf"/>
</dbReference>
<dbReference type="InterPro" id="IPR022048">
    <property type="entry name" value="Envelope_fusion-like"/>
</dbReference>
<gene>
    <name evidence="4" type="ORF">HF086_005860</name>
</gene>
<dbReference type="InterPro" id="IPR008042">
    <property type="entry name" value="Retrotrans_Pao"/>
</dbReference>
<dbReference type="Pfam" id="PF05380">
    <property type="entry name" value="Peptidase_A17"/>
    <property type="match status" value="1"/>
</dbReference>
<keyword evidence="2" id="KW-1133">Transmembrane helix</keyword>
<dbReference type="EMBL" id="JACEFF010000525">
    <property type="protein sequence ID" value="KAH9636008.1"/>
    <property type="molecule type" value="Genomic_DNA"/>
</dbReference>
<keyword evidence="2" id="KW-0812">Transmembrane</keyword>
<accession>A0A922MG80</accession>
<dbReference type="Pfam" id="PF18701">
    <property type="entry name" value="DUF5641"/>
    <property type="match status" value="1"/>
</dbReference>
<dbReference type="PANTHER" id="PTHR47331">
    <property type="entry name" value="PHD-TYPE DOMAIN-CONTAINING PROTEIN"/>
    <property type="match status" value="1"/>
</dbReference>
<evidence type="ECO:0000256" key="1">
    <source>
        <dbReference type="SAM" id="MobiDB-lite"/>
    </source>
</evidence>
<keyword evidence="2" id="KW-0472">Membrane</keyword>